<evidence type="ECO:0000313" key="2">
    <source>
        <dbReference type="Proteomes" id="UP001066276"/>
    </source>
</evidence>
<dbReference type="EMBL" id="JANPWB010000013">
    <property type="protein sequence ID" value="KAJ1109392.1"/>
    <property type="molecule type" value="Genomic_DNA"/>
</dbReference>
<proteinExistence type="predicted"/>
<comment type="caution">
    <text evidence="1">The sequence shown here is derived from an EMBL/GenBank/DDBJ whole genome shotgun (WGS) entry which is preliminary data.</text>
</comment>
<dbReference type="AlphaFoldDB" id="A0AAV7N0C4"/>
<sequence>MQGHFSFEQTLAAVSCHLVNTGSFIAQESQEGEESHDCMTYIPKRIRQADEDPILDSEALFIDGSSMIDQETGLRRMGAAVVMAHSHTHLERLQGIVQLTILLHLSKQAAELTALY</sequence>
<gene>
    <name evidence="1" type="ORF">NDU88_006753</name>
</gene>
<accession>A0AAV7N0C4</accession>
<evidence type="ECO:0000313" key="1">
    <source>
        <dbReference type="EMBL" id="KAJ1109392.1"/>
    </source>
</evidence>
<dbReference type="Proteomes" id="UP001066276">
    <property type="component" value="Chromosome 9"/>
</dbReference>
<name>A0AAV7N0C4_PLEWA</name>
<keyword evidence="2" id="KW-1185">Reference proteome</keyword>
<protein>
    <submittedName>
        <fullName evidence="1">Uncharacterized protein</fullName>
    </submittedName>
</protein>
<reference evidence="1" key="1">
    <citation type="journal article" date="2022" name="bioRxiv">
        <title>Sequencing and chromosome-scale assembly of the giantPleurodeles waltlgenome.</title>
        <authorList>
            <person name="Brown T."/>
            <person name="Elewa A."/>
            <person name="Iarovenko S."/>
            <person name="Subramanian E."/>
            <person name="Araus A.J."/>
            <person name="Petzold A."/>
            <person name="Susuki M."/>
            <person name="Suzuki K.-i.T."/>
            <person name="Hayashi T."/>
            <person name="Toyoda A."/>
            <person name="Oliveira C."/>
            <person name="Osipova E."/>
            <person name="Leigh N.D."/>
            <person name="Simon A."/>
            <person name="Yun M.H."/>
        </authorList>
    </citation>
    <scope>NUCLEOTIDE SEQUENCE</scope>
    <source>
        <strain evidence="1">20211129_DDA</strain>
        <tissue evidence="1">Liver</tissue>
    </source>
</reference>
<organism evidence="1 2">
    <name type="scientific">Pleurodeles waltl</name>
    <name type="common">Iberian ribbed newt</name>
    <dbReference type="NCBI Taxonomy" id="8319"/>
    <lineage>
        <taxon>Eukaryota</taxon>
        <taxon>Metazoa</taxon>
        <taxon>Chordata</taxon>
        <taxon>Craniata</taxon>
        <taxon>Vertebrata</taxon>
        <taxon>Euteleostomi</taxon>
        <taxon>Amphibia</taxon>
        <taxon>Batrachia</taxon>
        <taxon>Caudata</taxon>
        <taxon>Salamandroidea</taxon>
        <taxon>Salamandridae</taxon>
        <taxon>Pleurodelinae</taxon>
        <taxon>Pleurodeles</taxon>
    </lineage>
</organism>